<dbReference type="UniPathway" id="UPA00060"/>
<dbReference type="NCBIfam" id="TIGR02352">
    <property type="entry name" value="thiamin_ThiO"/>
    <property type="match status" value="1"/>
</dbReference>
<comment type="caution">
    <text evidence="8">The sequence shown here is derived from an EMBL/GenBank/DDBJ whole genome shotgun (WGS) entry which is preliminary data.</text>
</comment>
<evidence type="ECO:0000313" key="9">
    <source>
        <dbReference type="Proteomes" id="UP000483261"/>
    </source>
</evidence>
<dbReference type="InterPro" id="IPR006076">
    <property type="entry name" value="FAD-dep_OxRdtase"/>
</dbReference>
<evidence type="ECO:0000256" key="6">
    <source>
        <dbReference type="SAM" id="MobiDB-lite"/>
    </source>
</evidence>
<sequence>MRVRVLGAGIVGLSVADELIRRGHDVAVVDPAPGSGASYAAAGMLSPAGEAWHGEEDLTRLCLSSLALWPDFASRLGVSVHTRGTLLAGVDAGDVQQVERQLAVLDLAGVSYERLGRRDLLGYEPGLGRVAGGAFLADDHSVDPRAVVAALLARVGDRVGLDTTSFVPHDVGSTDATAGRAAGSPLVEPGERQRAGVETNTAVDATVIATGANLPAQYSSLIRPVRGDVVRLRTPERVERTVRAWVHGEQVYVVPRTDSDEVVIGATSEERDGPLLPTVEGVWRLLDSARRVVPGLDRASVVEVTSRDRPGTADNLPLVGPTQESGVLLAAGAYRNGVLLAPLIARLVADHIETGTVEPAVDPRRFRMKEDG</sequence>
<dbReference type="GO" id="GO:0005737">
    <property type="term" value="C:cytoplasm"/>
    <property type="evidence" value="ECO:0007669"/>
    <property type="project" value="TreeGrafter"/>
</dbReference>
<comment type="catalytic activity">
    <reaction evidence="4">
        <text>glycine + O2 + H2O = glyoxylate + H2O2 + NH4(+)</text>
        <dbReference type="Rhea" id="RHEA:11532"/>
        <dbReference type="ChEBI" id="CHEBI:15377"/>
        <dbReference type="ChEBI" id="CHEBI:15379"/>
        <dbReference type="ChEBI" id="CHEBI:16240"/>
        <dbReference type="ChEBI" id="CHEBI:28938"/>
        <dbReference type="ChEBI" id="CHEBI:36655"/>
        <dbReference type="ChEBI" id="CHEBI:57305"/>
        <dbReference type="EC" id="1.4.3.19"/>
    </reaction>
</comment>
<dbReference type="Gene3D" id="3.30.9.10">
    <property type="entry name" value="D-Amino Acid Oxidase, subunit A, domain 2"/>
    <property type="match status" value="1"/>
</dbReference>
<evidence type="ECO:0000256" key="4">
    <source>
        <dbReference type="ARBA" id="ARBA00049872"/>
    </source>
</evidence>
<accession>A0A6M1R3T4</accession>
<name>A0A6M1R3T4_9ACTN</name>
<keyword evidence="9" id="KW-1185">Reference proteome</keyword>
<dbReference type="EMBL" id="JAALAA010000014">
    <property type="protein sequence ID" value="NGN94352.1"/>
    <property type="molecule type" value="Genomic_DNA"/>
</dbReference>
<dbReference type="AlphaFoldDB" id="A0A6M1R3T4"/>
<keyword evidence="2" id="KW-0784">Thiamine biosynthesis</keyword>
<feature type="domain" description="FAD dependent oxidoreductase" evidence="7">
    <location>
        <begin position="3"/>
        <end position="350"/>
    </location>
</feature>
<feature type="region of interest" description="Disordered" evidence="6">
    <location>
        <begin position="172"/>
        <end position="196"/>
    </location>
</feature>
<dbReference type="Gene3D" id="3.50.50.60">
    <property type="entry name" value="FAD/NAD(P)-binding domain"/>
    <property type="match status" value="1"/>
</dbReference>
<evidence type="ECO:0000256" key="5">
    <source>
        <dbReference type="ARBA" id="ARBA00050018"/>
    </source>
</evidence>
<dbReference type="InterPro" id="IPR036188">
    <property type="entry name" value="FAD/NAD-bd_sf"/>
</dbReference>
<dbReference type="PANTHER" id="PTHR13847:SF289">
    <property type="entry name" value="GLYCINE OXIDASE"/>
    <property type="match status" value="1"/>
</dbReference>
<dbReference type="InterPro" id="IPR012727">
    <property type="entry name" value="Gly_oxidase_ThiO"/>
</dbReference>
<dbReference type="EC" id="1.4.3.19" evidence="5"/>
<evidence type="ECO:0000256" key="1">
    <source>
        <dbReference type="ARBA" id="ARBA00004948"/>
    </source>
</evidence>
<evidence type="ECO:0000256" key="2">
    <source>
        <dbReference type="ARBA" id="ARBA00022977"/>
    </source>
</evidence>
<dbReference type="SUPFAM" id="SSF51905">
    <property type="entry name" value="FAD/NAD(P)-binding domain"/>
    <property type="match status" value="1"/>
</dbReference>
<dbReference type="Pfam" id="PF01266">
    <property type="entry name" value="DAO"/>
    <property type="match status" value="1"/>
</dbReference>
<protein>
    <recommendedName>
        <fullName evidence="5">glycine oxidase</fullName>
        <ecNumber evidence="5">1.4.3.19</ecNumber>
    </recommendedName>
</protein>
<gene>
    <name evidence="8" type="primary">thiO</name>
    <name evidence="8" type="ORF">G5C66_16595</name>
</gene>
<evidence type="ECO:0000313" key="8">
    <source>
        <dbReference type="EMBL" id="NGN94352.1"/>
    </source>
</evidence>
<dbReference type="SUPFAM" id="SSF54373">
    <property type="entry name" value="FAD-linked reductases, C-terminal domain"/>
    <property type="match status" value="1"/>
</dbReference>
<dbReference type="GO" id="GO:0009229">
    <property type="term" value="P:thiamine diphosphate biosynthetic process"/>
    <property type="evidence" value="ECO:0007669"/>
    <property type="project" value="UniProtKB-UniPathway"/>
</dbReference>
<dbReference type="RefSeq" id="WP_165112077.1">
    <property type="nucleotide sequence ID" value="NZ_JAALAA010000014.1"/>
</dbReference>
<organism evidence="8 9">
    <name type="scientific">Nocardioides turkmenicus</name>
    <dbReference type="NCBI Taxonomy" id="2711220"/>
    <lineage>
        <taxon>Bacteria</taxon>
        <taxon>Bacillati</taxon>
        <taxon>Actinomycetota</taxon>
        <taxon>Actinomycetes</taxon>
        <taxon>Propionibacteriales</taxon>
        <taxon>Nocardioidaceae</taxon>
        <taxon>Nocardioides</taxon>
    </lineage>
</organism>
<dbReference type="GO" id="GO:0043799">
    <property type="term" value="F:glycine oxidase activity"/>
    <property type="evidence" value="ECO:0007669"/>
    <property type="project" value="UniProtKB-EC"/>
</dbReference>
<keyword evidence="3 8" id="KW-0560">Oxidoreductase</keyword>
<evidence type="ECO:0000259" key="7">
    <source>
        <dbReference type="Pfam" id="PF01266"/>
    </source>
</evidence>
<dbReference type="GO" id="GO:0009228">
    <property type="term" value="P:thiamine biosynthetic process"/>
    <property type="evidence" value="ECO:0007669"/>
    <property type="project" value="UniProtKB-KW"/>
</dbReference>
<dbReference type="Proteomes" id="UP000483261">
    <property type="component" value="Unassembled WGS sequence"/>
</dbReference>
<reference evidence="8 9" key="1">
    <citation type="submission" date="2020-02" db="EMBL/GenBank/DDBJ databases">
        <title>Whole-genome analyses of novel actinobacteria.</title>
        <authorList>
            <person name="Sahin N."/>
        </authorList>
    </citation>
    <scope>NUCLEOTIDE SEQUENCE [LARGE SCALE GENOMIC DNA]</scope>
    <source>
        <strain evidence="8 9">KC13</strain>
    </source>
</reference>
<dbReference type="GO" id="GO:0050660">
    <property type="term" value="F:flavin adenine dinucleotide binding"/>
    <property type="evidence" value="ECO:0007669"/>
    <property type="project" value="InterPro"/>
</dbReference>
<comment type="pathway">
    <text evidence="1">Cofactor biosynthesis; thiamine diphosphate biosynthesis.</text>
</comment>
<evidence type="ECO:0000256" key="3">
    <source>
        <dbReference type="ARBA" id="ARBA00023002"/>
    </source>
</evidence>
<dbReference type="PANTHER" id="PTHR13847">
    <property type="entry name" value="SARCOSINE DEHYDROGENASE-RELATED"/>
    <property type="match status" value="1"/>
</dbReference>
<proteinExistence type="predicted"/>